<reference evidence="10" key="2">
    <citation type="submission" date="2017-03" db="EMBL/GenBank/DDBJ databases">
        <title>The new red algal subphylum Proteorhodophytina comprises the largest and most divergent plastid genomes known.</title>
        <authorList>
            <person name="Munoz-Gomez S.A."/>
            <person name="Mejia-Franco F.G."/>
            <person name="Durnin K."/>
            <person name="Morgan C."/>
            <person name="Grisdale C.J."/>
            <person name="Archibald J.M."/>
            <person name="Slamovits C.H."/>
        </authorList>
    </citation>
    <scope>NUCLEOTIDE SEQUENCE</scope>
    <source>
        <strain evidence="10">UTEX LB2854</strain>
    </source>
</reference>
<keyword evidence="3" id="KW-0479">Metal-binding</keyword>
<dbReference type="PANTHER" id="PTHR30001">
    <property type="entry name" value="RIBONUCLEASE"/>
    <property type="match status" value="1"/>
</dbReference>
<dbReference type="EMBL" id="KY709207">
    <property type="protein sequence ID" value="ARO90477.1"/>
    <property type="molecule type" value="Genomic_DNA"/>
</dbReference>
<dbReference type="RefSeq" id="YP_009296820.1">
    <property type="nucleotide sequence ID" value="NC_031173.1"/>
</dbReference>
<dbReference type="GO" id="GO:0003723">
    <property type="term" value="F:RNA binding"/>
    <property type="evidence" value="ECO:0007669"/>
    <property type="project" value="UniProtKB-KW"/>
</dbReference>
<evidence type="ECO:0000256" key="3">
    <source>
        <dbReference type="ARBA" id="ARBA00022723"/>
    </source>
</evidence>
<dbReference type="GO" id="GO:0004540">
    <property type="term" value="F:RNA nuclease activity"/>
    <property type="evidence" value="ECO:0007669"/>
    <property type="project" value="InterPro"/>
</dbReference>
<geneLocation type="plastid" evidence="9"/>
<dbReference type="GO" id="GO:0016787">
    <property type="term" value="F:hydrolase activity"/>
    <property type="evidence" value="ECO:0007669"/>
    <property type="project" value="UniProtKB-KW"/>
</dbReference>
<comment type="cofactor">
    <cofactor evidence="1">
        <name>Mg(2+)</name>
        <dbReference type="ChEBI" id="CHEBI:18420"/>
    </cofactor>
</comment>
<dbReference type="GO" id="GO:0006364">
    <property type="term" value="P:rRNA processing"/>
    <property type="evidence" value="ECO:0007669"/>
    <property type="project" value="TreeGrafter"/>
</dbReference>
<organism evidence="9">
    <name type="scientific">Bangiopsis subsimplex</name>
    <dbReference type="NCBI Taxonomy" id="139980"/>
    <lineage>
        <taxon>Eukaryota</taxon>
        <taxon>Rhodophyta</taxon>
        <taxon>Stylonematophyceae</taxon>
        <taxon>Stylonematales</taxon>
        <taxon>Stylonemataceae</taxon>
        <taxon>Bangiopsis</taxon>
    </lineage>
</organism>
<evidence type="ECO:0000313" key="9">
    <source>
        <dbReference type="EMBL" id="AOM66163.1"/>
    </source>
</evidence>
<proteinExistence type="inferred from homology"/>
<sequence>MEKNIIISSLNNLAAILHDGYLHELILSDCTYQLGNIYLGSVNKIFPKVRAIFITVQINRKYKNGFLHVNDLLKLRNGKRFFLNTTVVFKQKLYVQVIKEAFFGKNPRVTTNITLAGRYIVFSPLNKVLCISRKIEDIKEKEYLKSLGLLLTPFSSGGIFFRQYANKVSNSMLIEEWKILKLRWQIILRSINYNLNIQYSLLYKDSDILKKVIRDFYNLEICSIFVDHLNIEKKINSYLKYWYKYNVYSSPHIYIISRYFLEIFKLHSILSQISSFRIELIPAGYIFIETFEAFTFIDVNSGIFDKQKYPVSLILALNCSAAKEIAYQIKIRNISGIIIIDFIDMNSKKDQLELLRYLHKLFNNDTVLTQVVQFSELGLVEITRKRGGKSMFEILLNYQTNFIFCELNMLSASIKYIEKVFTKSSYLCAKFHLFSTINTLNLFKRIPHESVIFSHRCIQYNNKKIFLNTVIQTKIKVII</sequence>
<comment type="function">
    <text evidence="7">Involved in intercistronic processing of primary transcripts from chloroplast operons. The endonucleolytic activity of the enzyme depends on the number of phosphates at the 5' end, is inhibited by structured RNA, and preferentially cleaves A/U-rich sequences.</text>
</comment>
<reference evidence="9" key="1">
    <citation type="journal article" date="2016" name="BMC Biol.">
        <title>Parallel evolution of highly conserved plastid genome architecture in red seaweeds and seed plants.</title>
        <authorList>
            <person name="Lee J."/>
            <person name="Cho C.H."/>
            <person name="Park S.I."/>
            <person name="Choi J.W."/>
            <person name="Song H.S."/>
            <person name="West J.A."/>
            <person name="Bhattacharya D."/>
            <person name="Yoon H.S."/>
        </authorList>
    </citation>
    <scope>NUCLEOTIDE SEQUENCE</scope>
</reference>
<dbReference type="GO" id="GO:0005737">
    <property type="term" value="C:cytoplasm"/>
    <property type="evidence" value="ECO:0007669"/>
    <property type="project" value="TreeGrafter"/>
</dbReference>
<dbReference type="EMBL" id="KX284718">
    <property type="protein sequence ID" value="AOM66163.1"/>
    <property type="molecule type" value="Genomic_DNA"/>
</dbReference>
<dbReference type="Gene3D" id="2.40.50.140">
    <property type="entry name" value="Nucleic acid-binding proteins"/>
    <property type="match status" value="1"/>
</dbReference>
<evidence type="ECO:0000259" key="8">
    <source>
        <dbReference type="Pfam" id="PF10150"/>
    </source>
</evidence>
<dbReference type="InterPro" id="IPR012340">
    <property type="entry name" value="NA-bd_OB-fold"/>
</dbReference>
<evidence type="ECO:0000313" key="10">
    <source>
        <dbReference type="EMBL" id="ARO90477.1"/>
    </source>
</evidence>
<gene>
    <name evidence="9" type="primary">rne</name>
    <name evidence="9" type="ORF">Bangp_081</name>
</gene>
<dbReference type="GO" id="GO:0046872">
    <property type="term" value="F:metal ion binding"/>
    <property type="evidence" value="ECO:0007669"/>
    <property type="project" value="UniProtKB-KW"/>
</dbReference>
<dbReference type="GeneID" id="29073233"/>
<dbReference type="AlphaFoldDB" id="A0A1C9CCP2"/>
<evidence type="ECO:0000256" key="2">
    <source>
        <dbReference type="ARBA" id="ARBA00005522"/>
    </source>
</evidence>
<dbReference type="SUPFAM" id="SSF50249">
    <property type="entry name" value="Nucleic acid-binding proteins"/>
    <property type="match status" value="1"/>
</dbReference>
<dbReference type="InterPro" id="IPR004659">
    <property type="entry name" value="RNase_E/G"/>
</dbReference>
<keyword evidence="4" id="KW-0378">Hydrolase</keyword>
<evidence type="ECO:0000256" key="4">
    <source>
        <dbReference type="ARBA" id="ARBA00022801"/>
    </source>
</evidence>
<keyword evidence="5" id="KW-0460">Magnesium</keyword>
<keyword evidence="9" id="KW-0934">Plastid</keyword>
<keyword evidence="10" id="KW-0150">Chloroplast</keyword>
<dbReference type="Pfam" id="PF10150">
    <property type="entry name" value="RNase_E_G"/>
    <property type="match status" value="1"/>
</dbReference>
<comment type="similarity">
    <text evidence="2">Belongs to the RNase E/G family.</text>
</comment>
<evidence type="ECO:0000256" key="1">
    <source>
        <dbReference type="ARBA" id="ARBA00001946"/>
    </source>
</evidence>
<accession>A0A1C9CCP2</accession>
<feature type="domain" description="RNA-binding protein AU-1/Ribonuclease E/G" evidence="8">
    <location>
        <begin position="114"/>
        <end position="386"/>
    </location>
</feature>
<protein>
    <submittedName>
        <fullName evidence="9">Ribonuclease E</fullName>
    </submittedName>
</protein>
<dbReference type="CDD" id="cd04453">
    <property type="entry name" value="S1_RNase_E"/>
    <property type="match status" value="1"/>
</dbReference>
<name>A0A1C9CCP2_9RHOD</name>
<dbReference type="PANTHER" id="PTHR30001:SF0">
    <property type="entry name" value="RIBONUCLEASE G"/>
    <property type="match status" value="1"/>
</dbReference>
<evidence type="ECO:0000256" key="7">
    <source>
        <dbReference type="ARBA" id="ARBA00023436"/>
    </source>
</evidence>
<evidence type="ECO:0000256" key="6">
    <source>
        <dbReference type="ARBA" id="ARBA00022884"/>
    </source>
</evidence>
<evidence type="ECO:0000256" key="5">
    <source>
        <dbReference type="ARBA" id="ARBA00022842"/>
    </source>
</evidence>
<dbReference type="InterPro" id="IPR019307">
    <property type="entry name" value="RNA-bd_AU-1/RNase_E/G"/>
</dbReference>
<keyword evidence="6" id="KW-0694">RNA-binding</keyword>